<keyword evidence="3 5" id="KW-1133">Transmembrane helix</keyword>
<evidence type="ECO:0000256" key="5">
    <source>
        <dbReference type="SAM" id="Phobius"/>
    </source>
</evidence>
<dbReference type="PANTHER" id="PTHR24064">
    <property type="entry name" value="SOLUTE CARRIER FAMILY 22 MEMBER"/>
    <property type="match status" value="1"/>
</dbReference>
<evidence type="ECO:0000313" key="6">
    <source>
        <dbReference type="EMBL" id="ROT83245.1"/>
    </source>
</evidence>
<organism evidence="6 7">
    <name type="scientific">Penaeus vannamei</name>
    <name type="common">Whiteleg shrimp</name>
    <name type="synonym">Litopenaeus vannamei</name>
    <dbReference type="NCBI Taxonomy" id="6689"/>
    <lineage>
        <taxon>Eukaryota</taxon>
        <taxon>Metazoa</taxon>
        <taxon>Ecdysozoa</taxon>
        <taxon>Arthropoda</taxon>
        <taxon>Crustacea</taxon>
        <taxon>Multicrustacea</taxon>
        <taxon>Malacostraca</taxon>
        <taxon>Eumalacostraca</taxon>
        <taxon>Eucarida</taxon>
        <taxon>Decapoda</taxon>
        <taxon>Dendrobranchiata</taxon>
        <taxon>Penaeoidea</taxon>
        <taxon>Penaeidae</taxon>
        <taxon>Penaeus</taxon>
    </lineage>
</organism>
<dbReference type="Gene3D" id="1.20.1250.20">
    <property type="entry name" value="MFS general substrate transporter like domains"/>
    <property type="match status" value="1"/>
</dbReference>
<dbReference type="SUPFAM" id="SSF103473">
    <property type="entry name" value="MFS general substrate transporter"/>
    <property type="match status" value="1"/>
</dbReference>
<dbReference type="GO" id="GO:0016020">
    <property type="term" value="C:membrane"/>
    <property type="evidence" value="ECO:0007669"/>
    <property type="project" value="UniProtKB-SubCell"/>
</dbReference>
<gene>
    <name evidence="6" type="ORF">C7M84_023581</name>
</gene>
<feature type="transmembrane region" description="Helical" evidence="5">
    <location>
        <begin position="84"/>
        <end position="101"/>
    </location>
</feature>
<feature type="transmembrane region" description="Helical" evidence="5">
    <location>
        <begin position="141"/>
        <end position="160"/>
    </location>
</feature>
<dbReference type="GO" id="GO:0022857">
    <property type="term" value="F:transmembrane transporter activity"/>
    <property type="evidence" value="ECO:0007669"/>
    <property type="project" value="InterPro"/>
</dbReference>
<dbReference type="Proteomes" id="UP000283509">
    <property type="component" value="Unassembled WGS sequence"/>
</dbReference>
<dbReference type="Pfam" id="PF07690">
    <property type="entry name" value="MFS_1"/>
    <property type="match status" value="1"/>
</dbReference>
<dbReference type="OrthoDB" id="6381872at2759"/>
<proteinExistence type="predicted"/>
<feature type="transmembrane region" description="Helical" evidence="5">
    <location>
        <begin position="20"/>
        <end position="38"/>
    </location>
</feature>
<comment type="subcellular location">
    <subcellularLocation>
        <location evidence="1">Membrane</location>
        <topology evidence="1">Multi-pass membrane protein</topology>
    </subcellularLocation>
</comment>
<evidence type="ECO:0000256" key="4">
    <source>
        <dbReference type="ARBA" id="ARBA00023136"/>
    </source>
</evidence>
<protein>
    <submittedName>
        <fullName evidence="6">Putative organic cation transporter protein-like</fullName>
    </submittedName>
</protein>
<keyword evidence="7" id="KW-1185">Reference proteome</keyword>
<accession>A0A3R7QYD6</accession>
<reference evidence="6 7" key="2">
    <citation type="submission" date="2019-01" db="EMBL/GenBank/DDBJ databases">
        <title>The decoding of complex shrimp genome reveals the adaptation for benthos swimmer, frequently molting mechanism and breeding impact on genome.</title>
        <authorList>
            <person name="Sun Y."/>
            <person name="Gao Y."/>
            <person name="Yu Y."/>
        </authorList>
    </citation>
    <scope>NUCLEOTIDE SEQUENCE [LARGE SCALE GENOMIC DNA]</scope>
    <source>
        <tissue evidence="6">Muscle</tissue>
    </source>
</reference>
<keyword evidence="4 5" id="KW-0472">Membrane</keyword>
<dbReference type="AlphaFoldDB" id="A0A3R7QYD6"/>
<dbReference type="InterPro" id="IPR011701">
    <property type="entry name" value="MFS"/>
</dbReference>
<feature type="transmembrane region" description="Helical" evidence="5">
    <location>
        <begin position="166"/>
        <end position="189"/>
    </location>
</feature>
<evidence type="ECO:0000256" key="3">
    <source>
        <dbReference type="ARBA" id="ARBA00022989"/>
    </source>
</evidence>
<dbReference type="InterPro" id="IPR036259">
    <property type="entry name" value="MFS_trans_sf"/>
</dbReference>
<comment type="caution">
    <text evidence="6">The sequence shown here is derived from an EMBL/GenBank/DDBJ whole genome shotgun (WGS) entry which is preliminary data.</text>
</comment>
<feature type="transmembrane region" description="Helical" evidence="5">
    <location>
        <begin position="113"/>
        <end position="134"/>
    </location>
</feature>
<evidence type="ECO:0000256" key="2">
    <source>
        <dbReference type="ARBA" id="ARBA00022692"/>
    </source>
</evidence>
<reference evidence="6 7" key="1">
    <citation type="submission" date="2018-04" db="EMBL/GenBank/DDBJ databases">
        <authorList>
            <person name="Zhang X."/>
            <person name="Yuan J."/>
            <person name="Li F."/>
            <person name="Xiang J."/>
        </authorList>
    </citation>
    <scope>NUCLEOTIDE SEQUENCE [LARGE SCALE GENOMIC DNA]</scope>
    <source>
        <tissue evidence="6">Muscle</tissue>
    </source>
</reference>
<name>A0A3R7QYD6_PENVA</name>
<evidence type="ECO:0000256" key="1">
    <source>
        <dbReference type="ARBA" id="ARBA00004141"/>
    </source>
</evidence>
<evidence type="ECO:0000313" key="7">
    <source>
        <dbReference type="Proteomes" id="UP000283509"/>
    </source>
</evidence>
<dbReference type="EMBL" id="QCYY01000712">
    <property type="protein sequence ID" value="ROT83245.1"/>
    <property type="molecule type" value="Genomic_DNA"/>
</dbReference>
<keyword evidence="2 5" id="KW-0812">Transmembrane</keyword>
<sequence>MLVSSVAVTFVRHYELFITLRFFVAAFGSGLFLPNFVLRKLEPEEKIAQEKKDNEDKTNFVEKIVNFFKSVVTLLSTRNMRRRCLIIFFAWFVVSMVYYGLTFSGGNIKASVYLMVFMSGLVEIPSYLLVCWTLKKFGRRLNLCVLFVICGAACLLILAVPKEQVWLNLTLATIGKFFNSSAFGVAYIYSAELVPTGVRNISVGTSSMCARIGSALAPFIVDLLQ</sequence>